<keyword evidence="1" id="KW-0285">Flavoprotein</keyword>
<gene>
    <name evidence="6" type="ORF">Q4F19_08795</name>
</gene>
<dbReference type="Gene3D" id="3.20.20.30">
    <property type="entry name" value="Luciferase-like domain"/>
    <property type="match status" value="1"/>
</dbReference>
<dbReference type="PANTHER" id="PTHR42847:SF4">
    <property type="entry name" value="ALKANESULFONATE MONOOXYGENASE-RELATED"/>
    <property type="match status" value="1"/>
</dbReference>
<evidence type="ECO:0000259" key="5">
    <source>
        <dbReference type="Pfam" id="PF00296"/>
    </source>
</evidence>
<organism evidence="6 7">
    <name type="scientific">Sphingomonas natans</name>
    <dbReference type="NCBI Taxonomy" id="3063330"/>
    <lineage>
        <taxon>Bacteria</taxon>
        <taxon>Pseudomonadati</taxon>
        <taxon>Pseudomonadota</taxon>
        <taxon>Alphaproteobacteria</taxon>
        <taxon>Sphingomonadales</taxon>
        <taxon>Sphingomonadaceae</taxon>
        <taxon>Sphingomonas</taxon>
    </lineage>
</organism>
<dbReference type="SUPFAM" id="SSF51679">
    <property type="entry name" value="Bacterial luciferase-like"/>
    <property type="match status" value="1"/>
</dbReference>
<dbReference type="EC" id="1.-.-.-" evidence="6"/>
<evidence type="ECO:0000313" key="6">
    <source>
        <dbReference type="EMBL" id="MDO6414475.1"/>
    </source>
</evidence>
<evidence type="ECO:0000256" key="1">
    <source>
        <dbReference type="ARBA" id="ARBA00022630"/>
    </source>
</evidence>
<dbReference type="PANTHER" id="PTHR42847">
    <property type="entry name" value="ALKANESULFONATE MONOOXYGENASE"/>
    <property type="match status" value="1"/>
</dbReference>
<dbReference type="NCBIfam" id="TIGR03619">
    <property type="entry name" value="F420_Rv2161c"/>
    <property type="match status" value="1"/>
</dbReference>
<dbReference type="InterPro" id="IPR036661">
    <property type="entry name" value="Luciferase-like_sf"/>
</dbReference>
<dbReference type="InterPro" id="IPR011251">
    <property type="entry name" value="Luciferase-like_dom"/>
</dbReference>
<accession>A0ABT8Y830</accession>
<keyword evidence="2" id="KW-0288">FMN</keyword>
<evidence type="ECO:0000256" key="2">
    <source>
        <dbReference type="ARBA" id="ARBA00022643"/>
    </source>
</evidence>
<dbReference type="GO" id="GO:0016491">
    <property type="term" value="F:oxidoreductase activity"/>
    <property type="evidence" value="ECO:0007669"/>
    <property type="project" value="UniProtKB-KW"/>
</dbReference>
<feature type="domain" description="Luciferase-like" evidence="5">
    <location>
        <begin position="1"/>
        <end position="205"/>
    </location>
</feature>
<keyword evidence="3 6" id="KW-0560">Oxidoreductase</keyword>
<comment type="caution">
    <text evidence="6">The sequence shown here is derived from an EMBL/GenBank/DDBJ whole genome shotgun (WGS) entry which is preliminary data.</text>
</comment>
<evidence type="ECO:0000313" key="7">
    <source>
        <dbReference type="Proteomes" id="UP001169764"/>
    </source>
</evidence>
<dbReference type="InterPro" id="IPR050172">
    <property type="entry name" value="SsuD_RutA_monooxygenase"/>
</dbReference>
<reference evidence="6" key="1">
    <citation type="submission" date="2023-07" db="EMBL/GenBank/DDBJ databases">
        <authorList>
            <person name="Kim M."/>
        </authorList>
    </citation>
    <scope>NUCLEOTIDE SEQUENCE</scope>
    <source>
        <strain evidence="6">BIUV-7</strain>
    </source>
</reference>
<keyword evidence="4" id="KW-0503">Monooxygenase</keyword>
<sequence>MKINLTLPFDRFQMGDEFLDYEAVVAMSRLAERTGYHAGLVTDHPCPTGRWLDAGGHHAQDPFVLLSFVGAATTTLRLQTGILVLPYRNPFITARSVATLDLLSRGRVRLGVGTGYLKGEYRALGVDFERRNELMDEYIQALKTAWTSSEFTFSGSGYEALGNRIHPLPVQKPHPPILIGGNAKRAIRRAAELGDAWNPFPTVNATLAATSRTVELTTEADLQDSIDYLRSHCETIGRAEPPPVELAGWTDAATPLSTQEMIDKIGRYATMGVSALGVHFPGESRSEWSDQVERFADEVVARLDGGQDPAVS</sequence>
<keyword evidence="7" id="KW-1185">Reference proteome</keyword>
<dbReference type="InterPro" id="IPR019921">
    <property type="entry name" value="Lucif-like_OxRdtase_Rv2161c"/>
</dbReference>
<evidence type="ECO:0000256" key="3">
    <source>
        <dbReference type="ARBA" id="ARBA00023002"/>
    </source>
</evidence>
<protein>
    <submittedName>
        <fullName evidence="6">LLM class F420-dependent oxidoreductase</fullName>
        <ecNumber evidence="6">1.-.-.-</ecNumber>
    </submittedName>
</protein>
<dbReference type="RefSeq" id="WP_303541657.1">
    <property type="nucleotide sequence ID" value="NZ_JAUOTP010000003.1"/>
</dbReference>
<dbReference type="Proteomes" id="UP001169764">
    <property type="component" value="Unassembled WGS sequence"/>
</dbReference>
<dbReference type="EMBL" id="JAUOTP010000003">
    <property type="protein sequence ID" value="MDO6414475.1"/>
    <property type="molecule type" value="Genomic_DNA"/>
</dbReference>
<evidence type="ECO:0000256" key="4">
    <source>
        <dbReference type="ARBA" id="ARBA00023033"/>
    </source>
</evidence>
<name>A0ABT8Y830_9SPHN</name>
<dbReference type="Pfam" id="PF00296">
    <property type="entry name" value="Bac_luciferase"/>
    <property type="match status" value="1"/>
</dbReference>
<proteinExistence type="predicted"/>